<evidence type="ECO:0000256" key="1">
    <source>
        <dbReference type="PROSITE-ProRule" id="PRU00047"/>
    </source>
</evidence>
<evidence type="ECO:0000259" key="3">
    <source>
        <dbReference type="PROSITE" id="PS50158"/>
    </source>
</evidence>
<feature type="domain" description="CCHC-type" evidence="3">
    <location>
        <begin position="82"/>
        <end position="98"/>
    </location>
</feature>
<name>A0AA38WRY9_9ASTR</name>
<proteinExistence type="predicted"/>
<organism evidence="4 5">
    <name type="scientific">Centaurea solstitialis</name>
    <name type="common">yellow star-thistle</name>
    <dbReference type="NCBI Taxonomy" id="347529"/>
    <lineage>
        <taxon>Eukaryota</taxon>
        <taxon>Viridiplantae</taxon>
        <taxon>Streptophyta</taxon>
        <taxon>Embryophyta</taxon>
        <taxon>Tracheophyta</taxon>
        <taxon>Spermatophyta</taxon>
        <taxon>Magnoliopsida</taxon>
        <taxon>eudicotyledons</taxon>
        <taxon>Gunneridae</taxon>
        <taxon>Pentapetalae</taxon>
        <taxon>asterids</taxon>
        <taxon>campanulids</taxon>
        <taxon>Asterales</taxon>
        <taxon>Asteraceae</taxon>
        <taxon>Carduoideae</taxon>
        <taxon>Cardueae</taxon>
        <taxon>Centaureinae</taxon>
        <taxon>Centaurea</taxon>
    </lineage>
</organism>
<evidence type="ECO:0000313" key="4">
    <source>
        <dbReference type="EMBL" id="KAJ9561184.1"/>
    </source>
</evidence>
<protein>
    <recommendedName>
        <fullName evidence="3">CCHC-type domain-containing protein</fullName>
    </recommendedName>
</protein>
<keyword evidence="1" id="KW-0863">Zinc-finger</keyword>
<dbReference type="PROSITE" id="PS50158">
    <property type="entry name" value="ZF_CCHC"/>
    <property type="match status" value="1"/>
</dbReference>
<sequence length="280" mass="31783">MNNMEKTIAELHSMLKTAELNMGAKNKTKDELMVRDGGLKKKHGHGGTGKGKGPSAPKVRENIKGKGKGKKVKPNKARTENRCFTCNEVGHWRQNCPKRHEAVISRLNNSYKRCRPKTARIFDRVANIGRDPWLRLLLGFCHKISQWLSPSPEFLPKIPPLSLSIRRRPKSKTSSVFRSAQRNVRVVDHRWIITQAFQVTFQDQQVETGPYVPTQTVLSVPATNTEPAIPPREMEKPVPNWTDEDKRLVSIDTKARSLISMSLPDDAFHSICHLRTAKEI</sequence>
<gene>
    <name evidence="4" type="ORF">OSB04_006344</name>
</gene>
<dbReference type="AlphaFoldDB" id="A0AA38WRY9"/>
<feature type="region of interest" description="Disordered" evidence="2">
    <location>
        <begin position="38"/>
        <end position="76"/>
    </location>
</feature>
<dbReference type="SUPFAM" id="SSF57756">
    <property type="entry name" value="Retrovirus zinc finger-like domains"/>
    <property type="match status" value="1"/>
</dbReference>
<feature type="compositionally biased region" description="Basic residues" evidence="2">
    <location>
        <begin position="65"/>
        <end position="76"/>
    </location>
</feature>
<dbReference type="GO" id="GO:0008270">
    <property type="term" value="F:zinc ion binding"/>
    <property type="evidence" value="ECO:0007669"/>
    <property type="project" value="UniProtKB-KW"/>
</dbReference>
<dbReference type="Gene3D" id="4.10.60.10">
    <property type="entry name" value="Zinc finger, CCHC-type"/>
    <property type="match status" value="1"/>
</dbReference>
<reference evidence="4" key="1">
    <citation type="submission" date="2023-03" db="EMBL/GenBank/DDBJ databases">
        <title>Chromosome-scale reference genome and RAD-based genetic map of yellow starthistle (Centaurea solstitialis) reveal putative structural variation and QTLs associated with invader traits.</title>
        <authorList>
            <person name="Reatini B."/>
            <person name="Cang F.A."/>
            <person name="Jiang Q."/>
            <person name="Mckibben M.T.W."/>
            <person name="Barker M.S."/>
            <person name="Rieseberg L.H."/>
            <person name="Dlugosch K.M."/>
        </authorList>
    </citation>
    <scope>NUCLEOTIDE SEQUENCE</scope>
    <source>
        <strain evidence="4">CAN-66</strain>
        <tissue evidence="4">Leaf</tissue>
    </source>
</reference>
<dbReference type="InterPro" id="IPR036875">
    <property type="entry name" value="Znf_CCHC_sf"/>
</dbReference>
<dbReference type="GO" id="GO:0003676">
    <property type="term" value="F:nucleic acid binding"/>
    <property type="evidence" value="ECO:0007669"/>
    <property type="project" value="InterPro"/>
</dbReference>
<evidence type="ECO:0000256" key="2">
    <source>
        <dbReference type="SAM" id="MobiDB-lite"/>
    </source>
</evidence>
<dbReference type="InterPro" id="IPR001878">
    <property type="entry name" value="Znf_CCHC"/>
</dbReference>
<accession>A0AA38WRY9</accession>
<dbReference type="Pfam" id="PF00098">
    <property type="entry name" value="zf-CCHC"/>
    <property type="match status" value="1"/>
</dbReference>
<keyword evidence="1" id="KW-0479">Metal-binding</keyword>
<dbReference type="SMART" id="SM00343">
    <property type="entry name" value="ZnF_C2HC"/>
    <property type="match status" value="1"/>
</dbReference>
<keyword evidence="1" id="KW-0862">Zinc</keyword>
<dbReference type="EMBL" id="JARYMX010000002">
    <property type="protein sequence ID" value="KAJ9561184.1"/>
    <property type="molecule type" value="Genomic_DNA"/>
</dbReference>
<dbReference type="Proteomes" id="UP001172457">
    <property type="component" value="Chromosome 2"/>
</dbReference>
<comment type="caution">
    <text evidence="4">The sequence shown here is derived from an EMBL/GenBank/DDBJ whole genome shotgun (WGS) entry which is preliminary data.</text>
</comment>
<evidence type="ECO:0000313" key="5">
    <source>
        <dbReference type="Proteomes" id="UP001172457"/>
    </source>
</evidence>
<keyword evidence="5" id="KW-1185">Reference proteome</keyword>